<reference evidence="2" key="1">
    <citation type="journal article" date="2015" name="Nature">
        <title>Complex archaea that bridge the gap between prokaryotes and eukaryotes.</title>
        <authorList>
            <person name="Spang A."/>
            <person name="Saw J.H."/>
            <person name="Jorgensen S.L."/>
            <person name="Zaremba-Niedzwiedzka K."/>
            <person name="Martijn J."/>
            <person name="Lind A.E."/>
            <person name="van Eijk R."/>
            <person name="Schleper C."/>
            <person name="Guy L."/>
            <person name="Ettema T.J."/>
        </authorList>
    </citation>
    <scope>NUCLEOTIDE SEQUENCE</scope>
</reference>
<proteinExistence type="predicted"/>
<evidence type="ECO:0000313" key="2">
    <source>
        <dbReference type="EMBL" id="KKK96448.1"/>
    </source>
</evidence>
<protein>
    <recommendedName>
        <fullName evidence="3">Portal protein</fullName>
    </recommendedName>
</protein>
<dbReference type="Pfam" id="PF23899">
    <property type="entry name" value="SU10_portal"/>
    <property type="match status" value="1"/>
</dbReference>
<accession>A0A0F8ZRK9</accession>
<gene>
    <name evidence="2" type="ORF">LCGC14_2662670</name>
</gene>
<sequence length="377" mass="42314">NTKELLALPGGEHVEEHVEESEGSIRTVEEKLNLYEILEYWYRRDGEVRVATVGARKVLLRDSVTPYKKKKKDFPYMVAIDWPKPKSFWGTGRIEAIEPHVKELAHIKNQRFDNINLILNPPFKYVTGTNIDLDALPIKPNALIGMDDIDSMQAIIFPFVTQGVYTEAAEIENDIQNRLGLHEYSMGKAPEQRETATGIARLQAAGNTIFQFQNMMSLKLAMTELADWMSAINQQYFKHAVSLPFLYDSEGRGQYLTIIKSRLQGDLYFEPKVAPLNPESVKDVQRQQFVTAVQTAISMQANLRRQELARVLFEKFDLLDSDIEKIIPPQAEMPPGAELPPEQQGQQPGQGQGAPTQEGLIAGTAGAGLGTNPPKPR</sequence>
<comment type="caution">
    <text evidence="2">The sequence shown here is derived from an EMBL/GenBank/DDBJ whole genome shotgun (WGS) entry which is preliminary data.</text>
</comment>
<feature type="compositionally biased region" description="Low complexity" evidence="1">
    <location>
        <begin position="334"/>
        <end position="364"/>
    </location>
</feature>
<evidence type="ECO:0008006" key="3">
    <source>
        <dbReference type="Google" id="ProtNLM"/>
    </source>
</evidence>
<dbReference type="InterPro" id="IPR056909">
    <property type="entry name" value="SU10_portal"/>
</dbReference>
<feature type="non-terminal residue" evidence="2">
    <location>
        <position position="1"/>
    </location>
</feature>
<feature type="region of interest" description="Disordered" evidence="1">
    <location>
        <begin position="328"/>
        <end position="377"/>
    </location>
</feature>
<dbReference type="AlphaFoldDB" id="A0A0F8ZRK9"/>
<organism evidence="2">
    <name type="scientific">marine sediment metagenome</name>
    <dbReference type="NCBI Taxonomy" id="412755"/>
    <lineage>
        <taxon>unclassified sequences</taxon>
        <taxon>metagenomes</taxon>
        <taxon>ecological metagenomes</taxon>
    </lineage>
</organism>
<dbReference type="EMBL" id="LAZR01046481">
    <property type="protein sequence ID" value="KKK96448.1"/>
    <property type="molecule type" value="Genomic_DNA"/>
</dbReference>
<name>A0A0F8ZRK9_9ZZZZ</name>
<evidence type="ECO:0000256" key="1">
    <source>
        <dbReference type="SAM" id="MobiDB-lite"/>
    </source>
</evidence>